<dbReference type="EMBL" id="FMZH01000010">
    <property type="protein sequence ID" value="SDE01681.1"/>
    <property type="molecule type" value="Genomic_DNA"/>
</dbReference>
<feature type="chain" id="PRO_5011580085" evidence="1">
    <location>
        <begin position="21"/>
        <end position="441"/>
    </location>
</feature>
<evidence type="ECO:0000313" key="4">
    <source>
        <dbReference type="Proteomes" id="UP000199455"/>
    </source>
</evidence>
<evidence type="ECO:0000256" key="1">
    <source>
        <dbReference type="SAM" id="SignalP"/>
    </source>
</evidence>
<feature type="domain" description="Tail specific protease" evidence="2">
    <location>
        <begin position="125"/>
        <end position="311"/>
    </location>
</feature>
<reference evidence="4" key="1">
    <citation type="submission" date="2016-10" db="EMBL/GenBank/DDBJ databases">
        <authorList>
            <person name="Varghese N."/>
            <person name="Submissions S."/>
        </authorList>
    </citation>
    <scope>NUCLEOTIDE SEQUENCE [LARGE SCALE GENOMIC DNA]</scope>
    <source>
        <strain evidence="4">DSM 18609</strain>
    </source>
</reference>
<evidence type="ECO:0000259" key="2">
    <source>
        <dbReference type="SMART" id="SM00245"/>
    </source>
</evidence>
<dbReference type="STRING" id="390242.SAMN04488024_110101"/>
<dbReference type="InterPro" id="IPR005151">
    <property type="entry name" value="Tail-specific_protease"/>
</dbReference>
<accession>A0A1G6ZGT2</accession>
<dbReference type="RefSeq" id="WP_090771564.1">
    <property type="nucleotide sequence ID" value="NZ_FMZH01000010.1"/>
</dbReference>
<dbReference type="GO" id="GO:0006508">
    <property type="term" value="P:proteolysis"/>
    <property type="evidence" value="ECO:0007669"/>
    <property type="project" value="InterPro"/>
</dbReference>
<dbReference type="Pfam" id="PF11918">
    <property type="entry name" value="Peptidase_S41_N"/>
    <property type="match status" value="1"/>
</dbReference>
<proteinExistence type="predicted"/>
<dbReference type="GO" id="GO:0008236">
    <property type="term" value="F:serine-type peptidase activity"/>
    <property type="evidence" value="ECO:0007669"/>
    <property type="project" value="InterPro"/>
</dbReference>
<dbReference type="Pfam" id="PF03572">
    <property type="entry name" value="Peptidase_S41"/>
    <property type="match status" value="1"/>
</dbReference>
<dbReference type="Proteomes" id="UP000199455">
    <property type="component" value="Unassembled WGS sequence"/>
</dbReference>
<dbReference type="PANTHER" id="PTHR11261">
    <property type="entry name" value="INTERPHOTORECEPTOR RETINOID-BINDING PROTEIN"/>
    <property type="match status" value="1"/>
</dbReference>
<sequence>MKRNLVILSMLLFVCMGALAQQSTQLSKEQIHQTIKQLGAALVTNYVFPEKAEYASVFLHSKIDSGSYDNILDPNLLASTLFKQLQSVLNNKHFRIVYNPSLEKEILSYNSRPTQLVTDLQSEKKKNFYFKKIEMLPGNVGYLEFNGFALPNKDFSKTLGSVMGYLVNCEALIIDLRSNRGGNGKASGEILSYFFQQKTNIGRSYSRIGNKWTNSYVKGYKSNRNPIHLNMPVYLLTGRNTYSAGEGFAYVLQQQRGATVVGSPTSGGAHLTRSFSLGNGFVGFIPYQRTENAKTGTDWEGTGVIPDVSTMENPLTTAHNLILSDKIAKTTGKEKDVLVWIINYNKSMLSSVRITETNLDSFTGRFAEFEITGKGGQLFFRDVNQKNIAPAVMVPIEKDFYQVGKDYQVRFESLGNGQYRNIRIFWSDGYSEKIERQQTPE</sequence>
<dbReference type="CDD" id="cd07563">
    <property type="entry name" value="Peptidase_S41_IRBP"/>
    <property type="match status" value="1"/>
</dbReference>
<dbReference type="PANTHER" id="PTHR11261:SF3">
    <property type="entry name" value="RETINOL-BINDING PROTEIN 3"/>
    <property type="match status" value="1"/>
</dbReference>
<dbReference type="InterPro" id="IPR029045">
    <property type="entry name" value="ClpP/crotonase-like_dom_sf"/>
</dbReference>
<feature type="signal peptide" evidence="1">
    <location>
        <begin position="1"/>
        <end position="20"/>
    </location>
</feature>
<evidence type="ECO:0000313" key="3">
    <source>
        <dbReference type="EMBL" id="SDE01681.1"/>
    </source>
</evidence>
<gene>
    <name evidence="3" type="ORF">SAMN04488024_110101</name>
</gene>
<dbReference type="Gene3D" id="3.30.750.44">
    <property type="match status" value="1"/>
</dbReference>
<dbReference type="Gene3D" id="3.90.226.10">
    <property type="entry name" value="2-enoyl-CoA Hydratase, Chain A, domain 1"/>
    <property type="match status" value="1"/>
</dbReference>
<dbReference type="SMART" id="SM00245">
    <property type="entry name" value="TSPc"/>
    <property type="match status" value="1"/>
</dbReference>
<organism evidence="3 4">
    <name type="scientific">Pedobacter soli</name>
    <dbReference type="NCBI Taxonomy" id="390242"/>
    <lineage>
        <taxon>Bacteria</taxon>
        <taxon>Pseudomonadati</taxon>
        <taxon>Bacteroidota</taxon>
        <taxon>Sphingobacteriia</taxon>
        <taxon>Sphingobacteriales</taxon>
        <taxon>Sphingobacteriaceae</taxon>
        <taxon>Pedobacter</taxon>
    </lineage>
</organism>
<dbReference type="SUPFAM" id="SSF52096">
    <property type="entry name" value="ClpP/crotonase"/>
    <property type="match status" value="1"/>
</dbReference>
<name>A0A1G6ZGT2_9SPHI</name>
<keyword evidence="1" id="KW-0732">Signal</keyword>
<keyword evidence="4" id="KW-1185">Reference proteome</keyword>
<dbReference type="AlphaFoldDB" id="A0A1G6ZGT2"/>
<protein>
    <submittedName>
        <fullName evidence="3">N-terminal domain of Peptidase_S41</fullName>
    </submittedName>
</protein>